<dbReference type="InterPro" id="IPR036069">
    <property type="entry name" value="DUF34/NIF3_sf"/>
</dbReference>
<reference evidence="1 2" key="1">
    <citation type="submission" date="2016-03" db="EMBL/GenBank/DDBJ databases">
        <authorList>
            <person name="Ploux O."/>
        </authorList>
    </citation>
    <scope>NUCLEOTIDE SEQUENCE [LARGE SCALE GENOMIC DNA]</scope>
    <source>
        <strain evidence="1 2">R-45378</strain>
    </source>
</reference>
<dbReference type="PANTHER" id="PTHR41774:SF1">
    <property type="entry name" value="NGG1P INTERACTING FACTOR NIF3"/>
    <property type="match status" value="1"/>
</dbReference>
<dbReference type="InterPro" id="IPR015867">
    <property type="entry name" value="N-reg_PII/ATP_PRibTrfase_C"/>
</dbReference>
<dbReference type="EMBL" id="LUUJ01000081">
    <property type="protein sequence ID" value="OAI15572.1"/>
    <property type="molecule type" value="Genomic_DNA"/>
</dbReference>
<comment type="caution">
    <text evidence="1">The sequence shown here is derived from an EMBL/GenBank/DDBJ whole genome shotgun (WGS) entry which is preliminary data.</text>
</comment>
<accession>A0A177NCH4</accession>
<sequence length="107" mass="12010">MYKLCFYAPASHVEAIKHALFELGAGRFGDYDRCCWQTLGQGQFRPLSGSEPYLGAIDRLETVAEYKVEMVCADDVVKAAVQTLLACHPYQQPAYAVYKMLNLEDLP</sequence>
<dbReference type="RefSeq" id="WP_064040827.1">
    <property type="nucleotide sequence ID" value="NZ_CP133985.1"/>
</dbReference>
<dbReference type="OrthoDB" id="9795763at2"/>
<organism evidence="1 2">
    <name type="scientific">Methylomonas koyamae</name>
    <dbReference type="NCBI Taxonomy" id="702114"/>
    <lineage>
        <taxon>Bacteria</taxon>
        <taxon>Pseudomonadati</taxon>
        <taxon>Pseudomonadota</taxon>
        <taxon>Gammaproteobacteria</taxon>
        <taxon>Methylococcales</taxon>
        <taxon>Methylococcaceae</taxon>
        <taxon>Methylomonas</taxon>
    </lineage>
</organism>
<evidence type="ECO:0000313" key="1">
    <source>
        <dbReference type="EMBL" id="OAI15572.1"/>
    </source>
</evidence>
<dbReference type="Gene3D" id="3.30.70.120">
    <property type="match status" value="1"/>
</dbReference>
<dbReference type="FunFam" id="3.30.70.120:FF:000006">
    <property type="entry name" value="GTP cyclohydrolase 1 type 2 homolog"/>
    <property type="match status" value="1"/>
</dbReference>
<proteinExistence type="predicted"/>
<dbReference type="SUPFAM" id="SSF102705">
    <property type="entry name" value="NIF3 (NGG1p interacting factor 3)-like"/>
    <property type="match status" value="1"/>
</dbReference>
<dbReference type="Proteomes" id="UP000077857">
    <property type="component" value="Unassembled WGS sequence"/>
</dbReference>
<gene>
    <name evidence="1" type="ORF">A1507_14200</name>
</gene>
<dbReference type="PANTHER" id="PTHR41774">
    <property type="match status" value="1"/>
</dbReference>
<dbReference type="AlphaFoldDB" id="A0A177NCH4"/>
<protein>
    <submittedName>
        <fullName evidence="1">NGG1p interacting factor NIF3</fullName>
    </submittedName>
</protein>
<evidence type="ECO:0000313" key="2">
    <source>
        <dbReference type="Proteomes" id="UP000077857"/>
    </source>
</evidence>
<name>A0A177NCH4_9GAMM</name>